<evidence type="ECO:0000313" key="3">
    <source>
        <dbReference type="Proteomes" id="UP000539111"/>
    </source>
</evidence>
<dbReference type="SUPFAM" id="SSF51905">
    <property type="entry name" value="FAD/NAD(P)-binding domain"/>
    <property type="match status" value="1"/>
</dbReference>
<name>A0A7Z0D0A0_9MICO</name>
<dbReference type="InterPro" id="IPR051704">
    <property type="entry name" value="FAD_aromatic-hydroxylase"/>
</dbReference>
<reference evidence="2 3" key="1">
    <citation type="submission" date="2020-07" db="EMBL/GenBank/DDBJ databases">
        <title>Sequencing the genomes of 1000 actinobacteria strains.</title>
        <authorList>
            <person name="Klenk H.-P."/>
        </authorList>
    </citation>
    <scope>NUCLEOTIDE SEQUENCE [LARGE SCALE GENOMIC DNA]</scope>
    <source>
        <strain evidence="2 3">DSM 26341</strain>
    </source>
</reference>
<dbReference type="PRINTS" id="PR00420">
    <property type="entry name" value="RNGMNOXGNASE"/>
</dbReference>
<sequence>MKVLISGAGIAGATAAALLGRIGHRVTVVERDQGVRSSGNPVDVRGRAYDVARRLGLVSQLREASTHVRELAIVNSVGRRVAGLATQKTPGRELEVPRTDLCSILIDAARDDVDFRFDDVITGLESGTHGVDATFDRAPGESFDLVIGADGLHSNVRRMAYGPDRDYIRHLGMYIATVRMAGPPERSDAVLMYNEPGTAIALHPGTGNPVAALMFRSRARVDPRDKPAAASLLEQRYASGGWRTAEVLAAFRGADDTYFDAISRVRVPRWSRGRTTLLGDAASCVSLFGDGSSSAMSGAMTLAEALDDSPRDVTAALGRYERVQRVRADRGQRAATPASHVLIPASRTGITLRNAVLGVAGRR</sequence>
<dbReference type="PANTHER" id="PTHR46865:SF2">
    <property type="entry name" value="MONOOXYGENASE"/>
    <property type="match status" value="1"/>
</dbReference>
<dbReference type="Gene3D" id="3.50.50.60">
    <property type="entry name" value="FAD/NAD(P)-binding domain"/>
    <property type="match status" value="1"/>
</dbReference>
<dbReference type="Pfam" id="PF01494">
    <property type="entry name" value="FAD_binding_3"/>
    <property type="match status" value="1"/>
</dbReference>
<comment type="caution">
    <text evidence="2">The sequence shown here is derived from an EMBL/GenBank/DDBJ whole genome shotgun (WGS) entry which is preliminary data.</text>
</comment>
<evidence type="ECO:0000259" key="1">
    <source>
        <dbReference type="Pfam" id="PF01494"/>
    </source>
</evidence>
<dbReference type="RefSeq" id="WP_179426904.1">
    <property type="nucleotide sequence ID" value="NZ_JACBZP010000001.1"/>
</dbReference>
<dbReference type="PANTHER" id="PTHR46865">
    <property type="entry name" value="OXIDOREDUCTASE-RELATED"/>
    <property type="match status" value="1"/>
</dbReference>
<accession>A0A7Z0D0A0</accession>
<protein>
    <submittedName>
        <fullName evidence="2">2-polyprenyl-6-methoxyphenol hydroxylase-like FAD-dependent oxidoreductase</fullName>
    </submittedName>
</protein>
<organism evidence="2 3">
    <name type="scientific">Spelaeicoccus albus</name>
    <dbReference type="NCBI Taxonomy" id="1280376"/>
    <lineage>
        <taxon>Bacteria</taxon>
        <taxon>Bacillati</taxon>
        <taxon>Actinomycetota</taxon>
        <taxon>Actinomycetes</taxon>
        <taxon>Micrococcales</taxon>
        <taxon>Brevibacteriaceae</taxon>
        <taxon>Spelaeicoccus</taxon>
    </lineage>
</organism>
<keyword evidence="3" id="KW-1185">Reference proteome</keyword>
<dbReference type="AlphaFoldDB" id="A0A7Z0D0A0"/>
<dbReference type="InterPro" id="IPR002938">
    <property type="entry name" value="FAD-bd"/>
</dbReference>
<dbReference type="Proteomes" id="UP000539111">
    <property type="component" value="Unassembled WGS sequence"/>
</dbReference>
<dbReference type="InterPro" id="IPR036188">
    <property type="entry name" value="FAD/NAD-bd_sf"/>
</dbReference>
<dbReference type="Gene3D" id="3.30.9.10">
    <property type="entry name" value="D-Amino Acid Oxidase, subunit A, domain 2"/>
    <property type="match status" value="1"/>
</dbReference>
<feature type="domain" description="FAD-binding" evidence="1">
    <location>
        <begin position="2"/>
        <end position="307"/>
    </location>
</feature>
<dbReference type="GO" id="GO:0071949">
    <property type="term" value="F:FAD binding"/>
    <property type="evidence" value="ECO:0007669"/>
    <property type="project" value="InterPro"/>
</dbReference>
<proteinExistence type="predicted"/>
<dbReference type="EMBL" id="JACBZP010000001">
    <property type="protein sequence ID" value="NYI67136.1"/>
    <property type="molecule type" value="Genomic_DNA"/>
</dbReference>
<evidence type="ECO:0000313" key="2">
    <source>
        <dbReference type="EMBL" id="NYI67136.1"/>
    </source>
</evidence>
<gene>
    <name evidence="2" type="ORF">BJY26_001442</name>
</gene>